<evidence type="ECO:0000313" key="3">
    <source>
        <dbReference type="Proteomes" id="UP001284601"/>
    </source>
</evidence>
<reference evidence="3" key="1">
    <citation type="submission" date="2023-07" db="EMBL/GenBank/DDBJ databases">
        <title>Conexibacter stalactiti sp. nov., isolated from stalactites in a lava cave and emended description of the genus Conexibacter.</title>
        <authorList>
            <person name="Lee S.D."/>
        </authorList>
    </citation>
    <scope>NUCLEOTIDE SEQUENCE [LARGE SCALE GENOMIC DNA]</scope>
    <source>
        <strain evidence="3">KCTC 39840</strain>
    </source>
</reference>
<sequence>MLQIIGIVAIAWLAISALVVAIAVAAGRADRGQQQVAVSTATRTQLRGPQISRTKTRHARAAARTASDHRMRPGMRAAIR</sequence>
<organism evidence="2 3">
    <name type="scientific">Conexibacter stalactiti</name>
    <dbReference type="NCBI Taxonomy" id="1940611"/>
    <lineage>
        <taxon>Bacteria</taxon>
        <taxon>Bacillati</taxon>
        <taxon>Actinomycetota</taxon>
        <taxon>Thermoleophilia</taxon>
        <taxon>Solirubrobacterales</taxon>
        <taxon>Conexibacteraceae</taxon>
        <taxon>Conexibacter</taxon>
    </lineage>
</organism>
<name>A0ABU4HNV2_9ACTN</name>
<comment type="caution">
    <text evidence="2">The sequence shown here is derived from an EMBL/GenBank/DDBJ whole genome shotgun (WGS) entry which is preliminary data.</text>
</comment>
<accession>A0ABU4HNV2</accession>
<dbReference type="Proteomes" id="UP001284601">
    <property type="component" value="Unassembled WGS sequence"/>
</dbReference>
<evidence type="ECO:0000313" key="2">
    <source>
        <dbReference type="EMBL" id="MDW5594382.1"/>
    </source>
</evidence>
<keyword evidence="3" id="KW-1185">Reference proteome</keyword>
<proteinExistence type="predicted"/>
<protein>
    <recommendedName>
        <fullName evidence="4">Secreted protein</fullName>
    </recommendedName>
</protein>
<dbReference type="EMBL" id="JAWSTH010000016">
    <property type="protein sequence ID" value="MDW5594382.1"/>
    <property type="molecule type" value="Genomic_DNA"/>
</dbReference>
<feature type="region of interest" description="Disordered" evidence="1">
    <location>
        <begin position="40"/>
        <end position="80"/>
    </location>
</feature>
<evidence type="ECO:0008006" key="4">
    <source>
        <dbReference type="Google" id="ProtNLM"/>
    </source>
</evidence>
<evidence type="ECO:0000256" key="1">
    <source>
        <dbReference type="SAM" id="MobiDB-lite"/>
    </source>
</evidence>
<dbReference type="RefSeq" id="WP_318596653.1">
    <property type="nucleotide sequence ID" value="NZ_JAWSTH010000016.1"/>
</dbReference>
<gene>
    <name evidence="2" type="ORF">R7226_08545</name>
</gene>